<comment type="caution">
    <text evidence="1">The sequence shown here is derived from an EMBL/GenBank/DDBJ whole genome shotgun (WGS) entry which is preliminary data.</text>
</comment>
<protein>
    <submittedName>
        <fullName evidence="1">Uncharacterized protein</fullName>
    </submittedName>
</protein>
<sequence>MVEWETFFIYGNPEPRQWKLLWNAITKENNFTQHATPKQLIGDFNDVMIQEEKVGLHPKPNNQLQAFRTFVSDNALMDLDLK</sequence>
<name>A0ABU6VUV6_9FABA</name>
<gene>
    <name evidence="1" type="ORF">PIB30_097912</name>
</gene>
<dbReference type="EMBL" id="JASCZI010153483">
    <property type="protein sequence ID" value="MED6177420.1"/>
    <property type="molecule type" value="Genomic_DNA"/>
</dbReference>
<evidence type="ECO:0000313" key="1">
    <source>
        <dbReference type="EMBL" id="MED6177420.1"/>
    </source>
</evidence>
<feature type="non-terminal residue" evidence="1">
    <location>
        <position position="82"/>
    </location>
</feature>
<keyword evidence="2" id="KW-1185">Reference proteome</keyword>
<accession>A0ABU6VUV6</accession>
<organism evidence="1 2">
    <name type="scientific">Stylosanthes scabra</name>
    <dbReference type="NCBI Taxonomy" id="79078"/>
    <lineage>
        <taxon>Eukaryota</taxon>
        <taxon>Viridiplantae</taxon>
        <taxon>Streptophyta</taxon>
        <taxon>Embryophyta</taxon>
        <taxon>Tracheophyta</taxon>
        <taxon>Spermatophyta</taxon>
        <taxon>Magnoliopsida</taxon>
        <taxon>eudicotyledons</taxon>
        <taxon>Gunneridae</taxon>
        <taxon>Pentapetalae</taxon>
        <taxon>rosids</taxon>
        <taxon>fabids</taxon>
        <taxon>Fabales</taxon>
        <taxon>Fabaceae</taxon>
        <taxon>Papilionoideae</taxon>
        <taxon>50 kb inversion clade</taxon>
        <taxon>dalbergioids sensu lato</taxon>
        <taxon>Dalbergieae</taxon>
        <taxon>Pterocarpus clade</taxon>
        <taxon>Stylosanthes</taxon>
    </lineage>
</organism>
<reference evidence="1 2" key="1">
    <citation type="journal article" date="2023" name="Plants (Basel)">
        <title>Bridging the Gap: Combining Genomics and Transcriptomics Approaches to Understand Stylosanthes scabra, an Orphan Legume from the Brazilian Caatinga.</title>
        <authorList>
            <person name="Ferreira-Neto J.R.C."/>
            <person name="da Silva M.D."/>
            <person name="Binneck E."/>
            <person name="de Melo N.F."/>
            <person name="da Silva R.H."/>
            <person name="de Melo A.L.T.M."/>
            <person name="Pandolfi V."/>
            <person name="Bustamante F.O."/>
            <person name="Brasileiro-Vidal A.C."/>
            <person name="Benko-Iseppon A.M."/>
        </authorList>
    </citation>
    <scope>NUCLEOTIDE SEQUENCE [LARGE SCALE GENOMIC DNA]</scope>
    <source>
        <tissue evidence="1">Leaves</tissue>
    </source>
</reference>
<proteinExistence type="predicted"/>
<evidence type="ECO:0000313" key="2">
    <source>
        <dbReference type="Proteomes" id="UP001341840"/>
    </source>
</evidence>
<dbReference type="Proteomes" id="UP001341840">
    <property type="component" value="Unassembled WGS sequence"/>
</dbReference>